<comment type="caution">
    <text evidence="1">The sequence shown here is derived from an EMBL/GenBank/DDBJ whole genome shotgun (WGS) entry which is preliminary data.</text>
</comment>
<evidence type="ECO:0000313" key="2">
    <source>
        <dbReference type="Proteomes" id="UP001596043"/>
    </source>
</evidence>
<organism evidence="1 2">
    <name type="scientific">Dokdonia ponticola</name>
    <dbReference type="NCBI Taxonomy" id="2041041"/>
    <lineage>
        <taxon>Bacteria</taxon>
        <taxon>Pseudomonadati</taxon>
        <taxon>Bacteroidota</taxon>
        <taxon>Flavobacteriia</taxon>
        <taxon>Flavobacteriales</taxon>
        <taxon>Flavobacteriaceae</taxon>
        <taxon>Dokdonia</taxon>
    </lineage>
</organism>
<gene>
    <name evidence="1" type="primary">gwsS</name>
    <name evidence="1" type="ORF">ACFO3O_02950</name>
</gene>
<keyword evidence="2" id="KW-1185">Reference proteome</keyword>
<evidence type="ECO:0000313" key="1">
    <source>
        <dbReference type="EMBL" id="MFC4632846.1"/>
    </source>
</evidence>
<dbReference type="InterPro" id="IPR026497">
    <property type="entry name" value="GRASP-with-SPASM"/>
</dbReference>
<protein>
    <submittedName>
        <fullName evidence="1">Grasp-with-spasm system SPASM domain peptide maturase</fullName>
    </submittedName>
</protein>
<name>A0ABV9HRQ7_9FLAO</name>
<dbReference type="Proteomes" id="UP001596043">
    <property type="component" value="Unassembled WGS sequence"/>
</dbReference>
<accession>A0ABV9HRQ7</accession>
<dbReference type="NCBIfam" id="TIGR04193">
    <property type="entry name" value="SPASM_w_grasp"/>
    <property type="match status" value="1"/>
</dbReference>
<sequence>MFQINQHNQSKYVCLFASCLLTKGENRALLSDTQRGTFELIPNDMVNFLEHTQHHSIGNIFTMYGESNKDILESYIDFLLRDEYIFLTDEETREHFTPLKKQWKSPHIISNAIIDISSYSDTATYYDTVIKQLDTLRCQALQIRSYTVLTIDQITHLVTSITDTCIESIELYTPYAEPLTPQTLNNLFYEHTKMATIILHSAPYTNDIEIVKGLSTIHFTEETLASEQCCGIVSKKYFNPSKDMFMESQFHNTCLNRKISVDKDGFIKNCPSMRSHYGHCSQHTLQEVVLTEKFKALGNITKDQISICKTCEFRHVCTDCRAYTEDPSDMYSKPLKCGYNPITNEWEEWSTNPLKQKAITHYGLHQLVKS</sequence>
<dbReference type="RefSeq" id="WP_379977010.1">
    <property type="nucleotide sequence ID" value="NZ_JBHSFV010000001.1"/>
</dbReference>
<proteinExistence type="predicted"/>
<dbReference type="Gene3D" id="3.20.20.70">
    <property type="entry name" value="Aldolase class I"/>
    <property type="match status" value="1"/>
</dbReference>
<dbReference type="InterPro" id="IPR013785">
    <property type="entry name" value="Aldolase_TIM"/>
</dbReference>
<dbReference type="InterPro" id="IPR058240">
    <property type="entry name" value="rSAM_sf"/>
</dbReference>
<dbReference type="SUPFAM" id="SSF102114">
    <property type="entry name" value="Radical SAM enzymes"/>
    <property type="match status" value="1"/>
</dbReference>
<dbReference type="EMBL" id="JBHSFV010000001">
    <property type="protein sequence ID" value="MFC4632846.1"/>
    <property type="molecule type" value="Genomic_DNA"/>
</dbReference>
<reference evidence="2" key="1">
    <citation type="journal article" date="2019" name="Int. J. Syst. Evol. Microbiol.">
        <title>The Global Catalogue of Microorganisms (GCM) 10K type strain sequencing project: providing services to taxonomists for standard genome sequencing and annotation.</title>
        <authorList>
            <consortium name="The Broad Institute Genomics Platform"/>
            <consortium name="The Broad Institute Genome Sequencing Center for Infectious Disease"/>
            <person name="Wu L."/>
            <person name="Ma J."/>
        </authorList>
    </citation>
    <scope>NUCLEOTIDE SEQUENCE [LARGE SCALE GENOMIC DNA]</scope>
    <source>
        <strain evidence="2">YJ-61-S</strain>
    </source>
</reference>